<feature type="compositionally biased region" description="Basic and acidic residues" evidence="1">
    <location>
        <begin position="233"/>
        <end position="242"/>
    </location>
</feature>
<accession>A0ABQ9GF85</accession>
<evidence type="ECO:0000256" key="1">
    <source>
        <dbReference type="SAM" id="MobiDB-lite"/>
    </source>
</evidence>
<comment type="caution">
    <text evidence="2">The sequence shown here is derived from an EMBL/GenBank/DDBJ whole genome shotgun (WGS) entry which is preliminary data.</text>
</comment>
<gene>
    <name evidence="2" type="ORF">PR048_029159</name>
</gene>
<dbReference type="EMBL" id="JARBHB010000013">
    <property type="protein sequence ID" value="KAJ8870147.1"/>
    <property type="molecule type" value="Genomic_DNA"/>
</dbReference>
<proteinExistence type="predicted"/>
<protein>
    <submittedName>
        <fullName evidence="2">Uncharacterized protein</fullName>
    </submittedName>
</protein>
<sequence length="463" mass="51089">MVIDTCVQFREPCAGNEEASYRIDCSPPTKTNRVRFPAGSPPPLVCVNRTGNQQVISGDLSFPRPSIPALLHTRFTLIGSQDLDSTSRGAVGWCAVGLGCKRLWVRIPGKAWVLKLGHKIVCKPSPDKPSGITPGGVNKHFTNQSNSVLTSNNIGKKSNPALGHGDWLCAASVIALLHIHSTFASVKCQSLFRQPCAITLWLGGEIWMALIIEVVRADEDEVTSEQGAAPNARTRETGDLRENPPISGRRPARLPQANIRVRPLQESNSVRLSGRLGVLTTRPPRLSFHSSIGVRVITHHRPIGLYHAGYYPVLYSVRYWPVIDQWRAELILTQSNVLYPSVTAKAFVAADKQLVSLHGWEKFSMVRSAYPRMNEDIWADINIEVFRADEGEAKGVWNSIGMKGRGETGDLRENPPTSGIVRYDSRVRKIRGATPPRIEPGSPRWEGELSNHYTTAASYVNCL</sequence>
<dbReference type="Proteomes" id="UP001159363">
    <property type="component" value="Chromosome 12"/>
</dbReference>
<keyword evidence="3" id="KW-1185">Reference proteome</keyword>
<evidence type="ECO:0000313" key="2">
    <source>
        <dbReference type="EMBL" id="KAJ8870147.1"/>
    </source>
</evidence>
<feature type="region of interest" description="Disordered" evidence="1">
    <location>
        <begin position="222"/>
        <end position="251"/>
    </location>
</feature>
<organism evidence="2 3">
    <name type="scientific">Dryococelus australis</name>
    <dbReference type="NCBI Taxonomy" id="614101"/>
    <lineage>
        <taxon>Eukaryota</taxon>
        <taxon>Metazoa</taxon>
        <taxon>Ecdysozoa</taxon>
        <taxon>Arthropoda</taxon>
        <taxon>Hexapoda</taxon>
        <taxon>Insecta</taxon>
        <taxon>Pterygota</taxon>
        <taxon>Neoptera</taxon>
        <taxon>Polyneoptera</taxon>
        <taxon>Phasmatodea</taxon>
        <taxon>Verophasmatodea</taxon>
        <taxon>Anareolatae</taxon>
        <taxon>Phasmatidae</taxon>
        <taxon>Eurycanthinae</taxon>
        <taxon>Dryococelus</taxon>
    </lineage>
</organism>
<reference evidence="2 3" key="1">
    <citation type="submission" date="2023-02" db="EMBL/GenBank/DDBJ databases">
        <title>LHISI_Scaffold_Assembly.</title>
        <authorList>
            <person name="Stuart O.P."/>
            <person name="Cleave R."/>
            <person name="Magrath M.J.L."/>
            <person name="Mikheyev A.S."/>
        </authorList>
    </citation>
    <scope>NUCLEOTIDE SEQUENCE [LARGE SCALE GENOMIC DNA]</scope>
    <source>
        <strain evidence="2">Daus_M_001</strain>
        <tissue evidence="2">Leg muscle</tissue>
    </source>
</reference>
<evidence type="ECO:0000313" key="3">
    <source>
        <dbReference type="Proteomes" id="UP001159363"/>
    </source>
</evidence>
<name>A0ABQ9GF85_9NEOP</name>